<evidence type="ECO:0000313" key="2">
    <source>
        <dbReference type="EMBL" id="SBT06445.1"/>
    </source>
</evidence>
<proteinExistence type="predicted"/>
<accession>A0A1A8XMR1</accession>
<dbReference type="RefSeq" id="WP_186407158.1">
    <property type="nucleotide sequence ID" value="NZ_FLQX01000109.1"/>
</dbReference>
<gene>
    <name evidence="2" type="ORF">ACCAA_330032</name>
</gene>
<dbReference type="Proteomes" id="UP000199169">
    <property type="component" value="Unassembled WGS sequence"/>
</dbReference>
<name>A0A1A8XMR1_9PROT</name>
<sequence>MLAPIIAISGMFTFAWTASVLVTIVDMGLKLPPTRVDLKAITEKYHAAAAKQEQAAAGKKPSTPAGKA</sequence>
<evidence type="ECO:0000256" key="1">
    <source>
        <dbReference type="SAM" id="Phobius"/>
    </source>
</evidence>
<dbReference type="EMBL" id="FLQX01000109">
    <property type="protein sequence ID" value="SBT06445.1"/>
    <property type="molecule type" value="Genomic_DNA"/>
</dbReference>
<keyword evidence="1" id="KW-0812">Transmembrane</keyword>
<keyword evidence="3" id="KW-1185">Reference proteome</keyword>
<organism evidence="2 3">
    <name type="scientific">Candidatus Accumulibacter aalborgensis</name>
    <dbReference type="NCBI Taxonomy" id="1860102"/>
    <lineage>
        <taxon>Bacteria</taxon>
        <taxon>Pseudomonadati</taxon>
        <taxon>Pseudomonadota</taxon>
        <taxon>Betaproteobacteria</taxon>
        <taxon>Candidatus Accumulibacter</taxon>
    </lineage>
</organism>
<reference evidence="2 3" key="1">
    <citation type="submission" date="2016-06" db="EMBL/GenBank/DDBJ databases">
        <authorList>
            <person name="Kjaerup R.B."/>
            <person name="Dalgaard T.S."/>
            <person name="Juul-Madsen H.R."/>
        </authorList>
    </citation>
    <scope>NUCLEOTIDE SEQUENCE [LARGE SCALE GENOMIC DNA]</scope>
    <source>
        <strain evidence="2">3</strain>
    </source>
</reference>
<protein>
    <submittedName>
        <fullName evidence="2">Uncharacterized protein</fullName>
    </submittedName>
</protein>
<keyword evidence="1" id="KW-1133">Transmembrane helix</keyword>
<keyword evidence="1" id="KW-0472">Membrane</keyword>
<evidence type="ECO:0000313" key="3">
    <source>
        <dbReference type="Proteomes" id="UP000199169"/>
    </source>
</evidence>
<dbReference type="AlphaFoldDB" id="A0A1A8XMR1"/>
<feature type="transmembrane region" description="Helical" evidence="1">
    <location>
        <begin position="6"/>
        <end position="29"/>
    </location>
</feature>